<comment type="caution">
    <text evidence="1">The sequence shown here is derived from an EMBL/GenBank/DDBJ whole genome shotgun (WGS) entry which is preliminary data.</text>
</comment>
<dbReference type="Gene3D" id="2.60.120.260">
    <property type="entry name" value="Galactose-binding domain-like"/>
    <property type="match status" value="1"/>
</dbReference>
<evidence type="ECO:0000313" key="2">
    <source>
        <dbReference type="Proteomes" id="UP000034923"/>
    </source>
</evidence>
<reference evidence="1 2" key="1">
    <citation type="journal article" date="2015" name="Nature">
        <title>rRNA introns, odd ribosomes, and small enigmatic genomes across a large radiation of phyla.</title>
        <authorList>
            <person name="Brown C.T."/>
            <person name="Hug L.A."/>
            <person name="Thomas B.C."/>
            <person name="Sharon I."/>
            <person name="Castelle C.J."/>
            <person name="Singh A."/>
            <person name="Wilkins M.J."/>
            <person name="Williams K.H."/>
            <person name="Banfield J.F."/>
        </authorList>
    </citation>
    <scope>NUCLEOTIDE SEQUENCE [LARGE SCALE GENOMIC DNA]</scope>
</reference>
<dbReference type="Proteomes" id="UP000034923">
    <property type="component" value="Unassembled WGS sequence"/>
</dbReference>
<organism evidence="1 2">
    <name type="scientific">Candidatus Nomurabacteria bacterium GW2011_GWB1_35_20</name>
    <dbReference type="NCBI Taxonomy" id="1618740"/>
    <lineage>
        <taxon>Bacteria</taxon>
        <taxon>Candidatus Nomuraibacteriota</taxon>
    </lineage>
</organism>
<gene>
    <name evidence="1" type="ORF">UR70_C0015G0028</name>
</gene>
<dbReference type="InterPro" id="IPR026876">
    <property type="entry name" value="Fn3_assoc_repeat"/>
</dbReference>
<evidence type="ECO:0000313" key="1">
    <source>
        <dbReference type="EMBL" id="KKP71999.1"/>
    </source>
</evidence>
<dbReference type="AlphaFoldDB" id="A0A0G0BR76"/>
<accession>A0A0G0BR76</accession>
<dbReference type="EMBL" id="LBQE01000015">
    <property type="protein sequence ID" value="KKP71999.1"/>
    <property type="molecule type" value="Genomic_DNA"/>
</dbReference>
<name>A0A0G0BR76_9BACT</name>
<sequence>MNITVNAVQPTCSDGIKNQNEVDTDCGGVCVACAVVEGSLSGTHDVTHVWLESSIPGANIYYTLDGSTPTVNSQEYFGAIELRDSKTVKAIAVLPNSNQKENFSETYTVQKSASIVTVNGPTYIEAEASKDYQNFVARPDSRASNGEYMLVLNQQNGSPSYLKYAFTASPGKYYVWARTQMQDSWGTLTVDVDGIVSPYFYTGPEDRTVNGWSYHWIPTNPPGYQLSGSNHVLKINKHWRSTTKVDRILITNDPNFEPPEIAVIRPAGGEVLVSGGSETIKWDSSGTLANVKIEYSLNNGNNWQILVSSTENDGIYTWQNVPTGKYQDARIRISDVTDSKSMDESDNTFRIDANKEWYTGGLTLRSRLSLTYNKPYDYDHKDDRTSFLNYMEELGRLQLPLWWRFDGVKLAEWDPYKIYFDQEALDRFRLYNQDKSDIIIYGNMFSVHAFKSGEGVQIPPIFGRWSRSYPEEWKLKDINGEQIYNSNYGVNESPNCDTCRNVNRDCEDCMTRASLFFGHKDFQKFYADSILNAMSVGYNGAFFDSFEPLNMKGFENGDLEYVNGETIKVIDSRTGQLYEAETWMNDVRKAMYNIRKLVDRAQGDKEAIFILNGLQHTVMEEYSDLIEGTLKEGFCSVIESWPGVPLSDFWYTNQMCETDINALINAENQGLTSVLGFGPVKGQHENGAQAAYYSMATGLLGIKGPDTKAYYDSWSIDFNAWKGFDLPLSMFIPEGRYEERDDDVLSREFQKAFVYVNPTKSDKYISFGGSYYYLTEDGVKSTNKISSTTLKPNRAIILFKDCSNGECNVVNNTTIWNTFAEINRRVSNNLANALSAFWSAFGTFFMGVFGD</sequence>
<protein>
    <submittedName>
        <fullName evidence="1">Uncharacterized protein</fullName>
    </submittedName>
</protein>
<dbReference type="Pfam" id="PF13287">
    <property type="entry name" value="Fn3_assoc"/>
    <property type="match status" value="1"/>
</dbReference>
<proteinExistence type="predicted"/>